<comment type="caution">
    <text evidence="3">The sequence shown here is derived from an EMBL/GenBank/DDBJ whole genome shotgun (WGS) entry which is preliminary data.</text>
</comment>
<accession>A0A8X7W6F1</accession>
<dbReference type="InterPro" id="IPR050804">
    <property type="entry name" value="MCC"/>
</dbReference>
<dbReference type="Gene3D" id="2.60.210.10">
    <property type="entry name" value="Apoptosis, Tumor Necrosis Factor Receptor Associated Protein 2, Chain A"/>
    <property type="match status" value="1"/>
</dbReference>
<keyword evidence="4" id="KW-1185">Reference proteome</keyword>
<evidence type="ECO:0000313" key="3">
    <source>
        <dbReference type="EMBL" id="KAG2324813.1"/>
    </source>
</evidence>
<dbReference type="OrthoDB" id="289038at2759"/>
<dbReference type="InterPro" id="IPR002083">
    <property type="entry name" value="MATH/TRAF_dom"/>
</dbReference>
<organism evidence="3 4">
    <name type="scientific">Brassica carinata</name>
    <name type="common">Ethiopian mustard</name>
    <name type="synonym">Abyssinian cabbage</name>
    <dbReference type="NCBI Taxonomy" id="52824"/>
    <lineage>
        <taxon>Eukaryota</taxon>
        <taxon>Viridiplantae</taxon>
        <taxon>Streptophyta</taxon>
        <taxon>Embryophyta</taxon>
        <taxon>Tracheophyta</taxon>
        <taxon>Spermatophyta</taxon>
        <taxon>Magnoliopsida</taxon>
        <taxon>eudicotyledons</taxon>
        <taxon>Gunneridae</taxon>
        <taxon>Pentapetalae</taxon>
        <taxon>rosids</taxon>
        <taxon>malvids</taxon>
        <taxon>Brassicales</taxon>
        <taxon>Brassicaceae</taxon>
        <taxon>Brassiceae</taxon>
        <taxon>Brassica</taxon>
    </lineage>
</organism>
<dbReference type="PANTHER" id="PTHR46236:SF7">
    <property type="entry name" value="PROTEIN RESTRICTED TEV MOVEMENT 3"/>
    <property type="match status" value="1"/>
</dbReference>
<evidence type="ECO:0000259" key="2">
    <source>
        <dbReference type="PROSITE" id="PS50144"/>
    </source>
</evidence>
<feature type="domain" description="MATH" evidence="2">
    <location>
        <begin position="1"/>
        <end position="97"/>
    </location>
</feature>
<dbReference type="InterPro" id="IPR008974">
    <property type="entry name" value="TRAF-like"/>
</dbReference>
<dbReference type="Pfam" id="PF22486">
    <property type="entry name" value="MATH_2"/>
    <property type="match status" value="1"/>
</dbReference>
<dbReference type="EMBL" id="JAAMPC010000002">
    <property type="protein sequence ID" value="KAG2324813.1"/>
    <property type="molecule type" value="Genomic_DNA"/>
</dbReference>
<evidence type="ECO:0000256" key="1">
    <source>
        <dbReference type="ARBA" id="ARBA00023054"/>
    </source>
</evidence>
<keyword evidence="1" id="KW-0175">Coiled coil</keyword>
<dbReference type="AlphaFoldDB" id="A0A8X7W6F1"/>
<proteinExistence type="predicted"/>
<sequence length="191" mass="21975">MVRQLSAYPKGSKGDNVLSLYLGVANYGSLPSGWRRHARFRLTVVNHRSDTLSRQYEFQSWFDEKSNSWGFRSMISLDEIRANGFLVNGDVKIVVEIDLLEIIGKVKVEYVSRMFEKHPETVSEVHLKNPNIRTGYMNLLLSLIDTLRQPPHELPNDDLDEAHYALESLTDAGFKLDWLEKKIPQVLEGKE</sequence>
<dbReference type="Proteomes" id="UP000886595">
    <property type="component" value="Unassembled WGS sequence"/>
</dbReference>
<gene>
    <name evidence="3" type="ORF">Bca52824_007541</name>
</gene>
<protein>
    <recommendedName>
        <fullName evidence="2">MATH domain-containing protein</fullName>
    </recommendedName>
</protein>
<dbReference type="SUPFAM" id="SSF49599">
    <property type="entry name" value="TRAF domain-like"/>
    <property type="match status" value="1"/>
</dbReference>
<reference evidence="3 4" key="1">
    <citation type="submission" date="2020-02" db="EMBL/GenBank/DDBJ databases">
        <authorList>
            <person name="Ma Q."/>
            <person name="Huang Y."/>
            <person name="Song X."/>
            <person name="Pei D."/>
        </authorList>
    </citation>
    <scope>NUCLEOTIDE SEQUENCE [LARGE SCALE GENOMIC DNA]</scope>
    <source>
        <strain evidence="3">Sxm20200214</strain>
        <tissue evidence="3">Leaf</tissue>
    </source>
</reference>
<evidence type="ECO:0000313" key="4">
    <source>
        <dbReference type="Proteomes" id="UP000886595"/>
    </source>
</evidence>
<name>A0A8X7W6F1_BRACI</name>
<dbReference type="PROSITE" id="PS50144">
    <property type="entry name" value="MATH"/>
    <property type="match status" value="1"/>
</dbReference>
<dbReference type="CDD" id="cd00121">
    <property type="entry name" value="MATH"/>
    <property type="match status" value="1"/>
</dbReference>
<dbReference type="PANTHER" id="PTHR46236">
    <property type="entry name" value="TRAF-LIKE SUPERFAMILY PROTEIN"/>
    <property type="match status" value="1"/>
</dbReference>